<proteinExistence type="predicted"/>
<evidence type="ECO:0008006" key="3">
    <source>
        <dbReference type="Google" id="ProtNLM"/>
    </source>
</evidence>
<sequence length="666" mass="77501">MTANDKTDTLASTAHPEVKKMFECYAQYGPEERKMFKIADPWVDIIFPYFLVEDIIKIRQVNKWFYVLTHQPVIWKRFLKRIRIPITHLRPTFQYAENVERYEPETIVTTACAMERSWRGNFPKIRSERILTSQCRIVDLKLLPGGKFLVASIKDRCNYRFFINIYALDVMHGSRLLARVPTYYKAYDLQAKYMKYKSVPGIMLFYTRRRFKGGVPANFLENINDFDPRNRHPVPHALTYEAFCIHMPLEPVEKLIHPKIEPSQRPTYIGITRLMAAPFVDALRWRSDSEIHSPSLQDIEGVAMAIFVEDHIGWSSIQIVNIDGLLRASIVCNDHPEFEGVPHRIRAVRYLPCQQGFLVVRSVCTDPMPNPDATVTILFEIYDLPPSATVHHMDAVERWQRDDKWKLDGEFVISDAEFNKTNDEHPDIILRDSGPPTIWVFAPSEEPKGCAYWWIRAERVGQNWRYTETGTNSHHHQNKKFHERALPGAHRTLFLEINNETSEAKFLRKMRRFQWPESRLGRLNPNPMAEITYPITEVPPENARALDDIMFSEDVGHSINRGGGLVASAWDETSGKICVAAENEDFIRLLDIAPVVEPHLRLAYQWEKDLAKASKPEPNQTEPNQMDPIHMIRPQYQTDPNQTIQPYSFLDHLFNRSQFIMRTQGI</sequence>
<reference evidence="1 2" key="1">
    <citation type="journal article" date="2018" name="Evol. Lett.">
        <title>Horizontal gene cluster transfer increased hallucinogenic mushroom diversity.</title>
        <authorList>
            <person name="Reynolds H.T."/>
            <person name="Vijayakumar V."/>
            <person name="Gluck-Thaler E."/>
            <person name="Korotkin H.B."/>
            <person name="Matheny P.B."/>
            <person name="Slot J.C."/>
        </authorList>
    </citation>
    <scope>NUCLEOTIDE SEQUENCE [LARGE SCALE GENOMIC DNA]</scope>
    <source>
        <strain evidence="1 2">2631</strain>
    </source>
</reference>
<protein>
    <recommendedName>
        <fullName evidence="3">F-box domain-containing protein</fullName>
    </recommendedName>
</protein>
<comment type="caution">
    <text evidence="1">The sequence shown here is derived from an EMBL/GenBank/DDBJ whole genome shotgun (WGS) entry which is preliminary data.</text>
</comment>
<accession>A0A409WMZ8</accession>
<keyword evidence="2" id="KW-1185">Reference proteome</keyword>
<dbReference type="OrthoDB" id="3219396at2759"/>
<gene>
    <name evidence="1" type="ORF">CVT25_002926</name>
</gene>
<dbReference type="EMBL" id="NHYD01003359">
    <property type="protein sequence ID" value="PPQ79870.1"/>
    <property type="molecule type" value="Genomic_DNA"/>
</dbReference>
<dbReference type="Proteomes" id="UP000283269">
    <property type="component" value="Unassembled WGS sequence"/>
</dbReference>
<evidence type="ECO:0000313" key="2">
    <source>
        <dbReference type="Proteomes" id="UP000283269"/>
    </source>
</evidence>
<dbReference type="InParanoid" id="A0A409WMZ8"/>
<organism evidence="1 2">
    <name type="scientific">Psilocybe cyanescens</name>
    <dbReference type="NCBI Taxonomy" id="93625"/>
    <lineage>
        <taxon>Eukaryota</taxon>
        <taxon>Fungi</taxon>
        <taxon>Dikarya</taxon>
        <taxon>Basidiomycota</taxon>
        <taxon>Agaricomycotina</taxon>
        <taxon>Agaricomycetes</taxon>
        <taxon>Agaricomycetidae</taxon>
        <taxon>Agaricales</taxon>
        <taxon>Agaricineae</taxon>
        <taxon>Strophariaceae</taxon>
        <taxon>Psilocybe</taxon>
    </lineage>
</organism>
<evidence type="ECO:0000313" key="1">
    <source>
        <dbReference type="EMBL" id="PPQ79870.1"/>
    </source>
</evidence>
<dbReference type="AlphaFoldDB" id="A0A409WMZ8"/>
<name>A0A409WMZ8_PSICY</name>